<protein>
    <submittedName>
        <fullName evidence="2">Uncharacterized protein</fullName>
    </submittedName>
</protein>
<name>A0A1B6PBG4_SORBI</name>
<proteinExistence type="predicted"/>
<dbReference type="AlphaFoldDB" id="A0A1B6PBG4"/>
<accession>A0A1B6PBG4</accession>
<organism evidence="2 3">
    <name type="scientific">Sorghum bicolor</name>
    <name type="common">Sorghum</name>
    <name type="synonym">Sorghum vulgare</name>
    <dbReference type="NCBI Taxonomy" id="4558"/>
    <lineage>
        <taxon>Eukaryota</taxon>
        <taxon>Viridiplantae</taxon>
        <taxon>Streptophyta</taxon>
        <taxon>Embryophyta</taxon>
        <taxon>Tracheophyta</taxon>
        <taxon>Spermatophyta</taxon>
        <taxon>Magnoliopsida</taxon>
        <taxon>Liliopsida</taxon>
        <taxon>Poales</taxon>
        <taxon>Poaceae</taxon>
        <taxon>PACMAD clade</taxon>
        <taxon>Panicoideae</taxon>
        <taxon>Andropogonodae</taxon>
        <taxon>Andropogoneae</taxon>
        <taxon>Sorghinae</taxon>
        <taxon>Sorghum</taxon>
    </lineage>
</organism>
<dbReference type="InParanoid" id="A0A1B6PBG4"/>
<feature type="compositionally biased region" description="Basic residues" evidence="1">
    <location>
        <begin position="144"/>
        <end position="161"/>
    </location>
</feature>
<evidence type="ECO:0000313" key="3">
    <source>
        <dbReference type="Proteomes" id="UP000000768"/>
    </source>
</evidence>
<reference evidence="2 3" key="1">
    <citation type="journal article" date="2009" name="Nature">
        <title>The Sorghum bicolor genome and the diversification of grasses.</title>
        <authorList>
            <person name="Paterson A.H."/>
            <person name="Bowers J.E."/>
            <person name="Bruggmann R."/>
            <person name="Dubchak I."/>
            <person name="Grimwood J."/>
            <person name="Gundlach H."/>
            <person name="Haberer G."/>
            <person name="Hellsten U."/>
            <person name="Mitros T."/>
            <person name="Poliakov A."/>
            <person name="Schmutz J."/>
            <person name="Spannagl M."/>
            <person name="Tang H."/>
            <person name="Wang X."/>
            <person name="Wicker T."/>
            <person name="Bharti A.K."/>
            <person name="Chapman J."/>
            <person name="Feltus F.A."/>
            <person name="Gowik U."/>
            <person name="Grigoriev I.V."/>
            <person name="Lyons E."/>
            <person name="Maher C.A."/>
            <person name="Martis M."/>
            <person name="Narechania A."/>
            <person name="Otillar R.P."/>
            <person name="Penning B.W."/>
            <person name="Salamov A.A."/>
            <person name="Wang Y."/>
            <person name="Zhang L."/>
            <person name="Carpita N.C."/>
            <person name="Freeling M."/>
            <person name="Gingle A.R."/>
            <person name="Hash C.T."/>
            <person name="Keller B."/>
            <person name="Klein P."/>
            <person name="Kresovich S."/>
            <person name="McCann M.C."/>
            <person name="Ming R."/>
            <person name="Peterson D.G."/>
            <person name="Mehboob-ur-Rahman"/>
            <person name="Ware D."/>
            <person name="Westhoff P."/>
            <person name="Mayer K.F."/>
            <person name="Messing J."/>
            <person name="Rokhsar D.S."/>
        </authorList>
    </citation>
    <scope>NUCLEOTIDE SEQUENCE [LARGE SCALE GENOMIC DNA]</scope>
    <source>
        <strain evidence="3">cv. BTx623</strain>
    </source>
</reference>
<sequence length="349" mass="36832">MRPRAVEELHGSCLTTADCSPAEGLSGLRVEVVRSRGVLAPCSSGGVGTGGTVAARGDGGVDPWNDGVRRWLRNSKDRAAASLGRGGLTDGVCGRKIACRSSAPRRAVATQSCSAPRRCWFLSNRNTTDENSAALRRRSDPQRRRSRARRWSTGRARRTRGRAREFSGASRQPRHPAVTVYKKKRSSSSPDLVLAPPPHLGKKKRQPTASSRPLALSVSPCQPLPTRQPRRRASPAICAPAASSFLSLSPDVAAWRPGPSGTTSPQGVLAARRCPQATAEHRPCDLSTLIPGHGRASTGLSEQGPPVAGGAGALRGRLLETLGFRARGHHCPVPGSGTVVSSMTTRAPA</sequence>
<gene>
    <name evidence="2" type="ORF">SORBI_3008G041500</name>
</gene>
<evidence type="ECO:0000256" key="1">
    <source>
        <dbReference type="SAM" id="MobiDB-lite"/>
    </source>
</evidence>
<dbReference type="EMBL" id="CM000767">
    <property type="protein sequence ID" value="KXG22993.1"/>
    <property type="molecule type" value="Genomic_DNA"/>
</dbReference>
<dbReference type="Proteomes" id="UP000000768">
    <property type="component" value="Chromosome 8"/>
</dbReference>
<keyword evidence="3" id="KW-1185">Reference proteome</keyword>
<feature type="region of interest" description="Disordered" evidence="1">
    <location>
        <begin position="130"/>
        <end position="235"/>
    </location>
</feature>
<dbReference type="Gramene" id="KXG22993">
    <property type="protein sequence ID" value="KXG22993"/>
    <property type="gene ID" value="SORBI_3008G041500"/>
</dbReference>
<evidence type="ECO:0000313" key="2">
    <source>
        <dbReference type="EMBL" id="KXG22993.1"/>
    </source>
</evidence>
<reference evidence="3" key="2">
    <citation type="journal article" date="2018" name="Plant J.">
        <title>The Sorghum bicolor reference genome: improved assembly, gene annotations, a transcriptome atlas, and signatures of genome organization.</title>
        <authorList>
            <person name="McCormick R.F."/>
            <person name="Truong S.K."/>
            <person name="Sreedasyam A."/>
            <person name="Jenkins J."/>
            <person name="Shu S."/>
            <person name="Sims D."/>
            <person name="Kennedy M."/>
            <person name="Amirebrahimi M."/>
            <person name="Weers B.D."/>
            <person name="McKinley B."/>
            <person name="Mattison A."/>
            <person name="Morishige D.T."/>
            <person name="Grimwood J."/>
            <person name="Schmutz J."/>
            <person name="Mullet J.E."/>
        </authorList>
    </citation>
    <scope>NUCLEOTIDE SEQUENCE [LARGE SCALE GENOMIC DNA]</scope>
    <source>
        <strain evidence="3">cv. BTx623</strain>
    </source>
</reference>